<dbReference type="SUPFAM" id="SSF56784">
    <property type="entry name" value="HAD-like"/>
    <property type="match status" value="1"/>
</dbReference>
<gene>
    <name evidence="1" type="ORF">QOZ93_001732</name>
</gene>
<dbReference type="PANTHER" id="PTHR10000">
    <property type="entry name" value="PHOSPHOSERINE PHOSPHATASE"/>
    <property type="match status" value="1"/>
</dbReference>
<dbReference type="SFLD" id="SFLDG01140">
    <property type="entry name" value="C2.B:_Phosphomannomutase_and_P"/>
    <property type="match status" value="1"/>
</dbReference>
<organism evidence="1 2">
    <name type="scientific">Hathewaya limosa</name>
    <name type="common">Clostridium limosum</name>
    <dbReference type="NCBI Taxonomy" id="1536"/>
    <lineage>
        <taxon>Bacteria</taxon>
        <taxon>Bacillati</taxon>
        <taxon>Bacillota</taxon>
        <taxon>Clostridia</taxon>
        <taxon>Eubacteriales</taxon>
        <taxon>Clostridiaceae</taxon>
        <taxon>Hathewaya</taxon>
    </lineage>
</organism>
<dbReference type="RefSeq" id="WP_307355903.1">
    <property type="nucleotide sequence ID" value="NZ_BAAACJ010000030.1"/>
</dbReference>
<dbReference type="PROSITE" id="PS01229">
    <property type="entry name" value="COF_2"/>
    <property type="match status" value="1"/>
</dbReference>
<dbReference type="Gene3D" id="3.30.1240.10">
    <property type="match status" value="1"/>
</dbReference>
<dbReference type="NCBIfam" id="TIGR01484">
    <property type="entry name" value="HAD-SF-IIB"/>
    <property type="match status" value="1"/>
</dbReference>
<reference evidence="1 2" key="1">
    <citation type="submission" date="2023-07" db="EMBL/GenBank/DDBJ databases">
        <title>Genomic Encyclopedia of Type Strains, Phase IV (KMG-IV): sequencing the most valuable type-strain genomes for metagenomic binning, comparative biology and taxonomic classification.</title>
        <authorList>
            <person name="Goeker M."/>
        </authorList>
    </citation>
    <scope>NUCLEOTIDE SEQUENCE [LARGE SCALE GENOMIC DNA]</scope>
    <source>
        <strain evidence="1 2">DSM 1400</strain>
    </source>
</reference>
<dbReference type="Gene3D" id="3.40.50.1000">
    <property type="entry name" value="HAD superfamily/HAD-like"/>
    <property type="match status" value="1"/>
</dbReference>
<keyword evidence="2" id="KW-1185">Reference proteome</keyword>
<dbReference type="Proteomes" id="UP001224418">
    <property type="component" value="Unassembled WGS sequence"/>
</dbReference>
<comment type="caution">
    <text evidence="1">The sequence shown here is derived from an EMBL/GenBank/DDBJ whole genome shotgun (WGS) entry which is preliminary data.</text>
</comment>
<evidence type="ECO:0000313" key="1">
    <source>
        <dbReference type="EMBL" id="MDQ0479989.1"/>
    </source>
</evidence>
<dbReference type="InterPro" id="IPR023214">
    <property type="entry name" value="HAD_sf"/>
</dbReference>
<dbReference type="CDD" id="cd07516">
    <property type="entry name" value="HAD_Pase"/>
    <property type="match status" value="1"/>
</dbReference>
<dbReference type="Pfam" id="PF08282">
    <property type="entry name" value="Hydrolase_3"/>
    <property type="match status" value="1"/>
</dbReference>
<dbReference type="SFLD" id="SFLDG01144">
    <property type="entry name" value="C2.B.4:_PGP_Like"/>
    <property type="match status" value="1"/>
</dbReference>
<dbReference type="InterPro" id="IPR006379">
    <property type="entry name" value="HAD-SF_hydro_IIB"/>
</dbReference>
<protein>
    <submittedName>
        <fullName evidence="1">Cof subfamily protein (Haloacid dehalogenase superfamily)</fullName>
    </submittedName>
</protein>
<sequence>MYKLIALDLDGTLLRNDKTVSENNIEMIKKAREKGVKVVLCTGRPIDGVKWLIDLLDLKNEDDYTVCYNGAIVKNNTSGDIIFDQPLRMNDFKELYKLSKELKVNIHALTNEAVVTPKNSKYTKLEAELNGITIKEIPIDKLAENTDIIKVMYVDEPEYLKEIIKKVKDKGLGEKYTLVQSAPFFFEFLKYGINKWTAVKVLGEELGIKEEEIICVGDAGNDYHMIKNAGLGVAMENGFKEVKEIADYITSTNEEDGVGKVIQKFILNK</sequence>
<dbReference type="InterPro" id="IPR000150">
    <property type="entry name" value="Cof"/>
</dbReference>
<proteinExistence type="predicted"/>
<dbReference type="EMBL" id="JAUSWN010000013">
    <property type="protein sequence ID" value="MDQ0479989.1"/>
    <property type="molecule type" value="Genomic_DNA"/>
</dbReference>
<dbReference type="SFLD" id="SFLDS00003">
    <property type="entry name" value="Haloacid_Dehalogenase"/>
    <property type="match status" value="1"/>
</dbReference>
<dbReference type="PANTHER" id="PTHR10000:SF8">
    <property type="entry name" value="HAD SUPERFAMILY HYDROLASE-LIKE, TYPE 3"/>
    <property type="match status" value="1"/>
</dbReference>
<dbReference type="InterPro" id="IPR036412">
    <property type="entry name" value="HAD-like_sf"/>
</dbReference>
<dbReference type="NCBIfam" id="TIGR00099">
    <property type="entry name" value="Cof-subfamily"/>
    <property type="match status" value="1"/>
</dbReference>
<accession>A0ABU0JSD5</accession>
<evidence type="ECO:0000313" key="2">
    <source>
        <dbReference type="Proteomes" id="UP001224418"/>
    </source>
</evidence>
<name>A0ABU0JSD5_HATLI</name>